<dbReference type="PROSITE" id="PS00010">
    <property type="entry name" value="ASX_HYDROXYL"/>
    <property type="match status" value="1"/>
</dbReference>
<reference evidence="2 3" key="1">
    <citation type="submission" date="2024-04" db="EMBL/GenBank/DDBJ databases">
        <authorList>
            <consortium name="Genoscope - CEA"/>
            <person name="William W."/>
        </authorList>
    </citation>
    <scope>NUCLEOTIDE SEQUENCE [LARGE SCALE GENOMIC DNA]</scope>
</reference>
<organism evidence="2 3">
    <name type="scientific">Lymnaea stagnalis</name>
    <name type="common">Great pond snail</name>
    <name type="synonym">Helix stagnalis</name>
    <dbReference type="NCBI Taxonomy" id="6523"/>
    <lineage>
        <taxon>Eukaryota</taxon>
        <taxon>Metazoa</taxon>
        <taxon>Spiralia</taxon>
        <taxon>Lophotrochozoa</taxon>
        <taxon>Mollusca</taxon>
        <taxon>Gastropoda</taxon>
        <taxon>Heterobranchia</taxon>
        <taxon>Euthyneura</taxon>
        <taxon>Panpulmonata</taxon>
        <taxon>Hygrophila</taxon>
        <taxon>Lymnaeoidea</taxon>
        <taxon>Lymnaeidae</taxon>
        <taxon>Lymnaea</taxon>
    </lineage>
</organism>
<dbReference type="GO" id="GO:0005509">
    <property type="term" value="F:calcium ion binding"/>
    <property type="evidence" value="ECO:0007669"/>
    <property type="project" value="InterPro"/>
</dbReference>
<name>A0AAV2IBT5_LYMST</name>
<dbReference type="PROSITE" id="PS01187">
    <property type="entry name" value="EGF_CA"/>
    <property type="match status" value="1"/>
</dbReference>
<dbReference type="InterPro" id="IPR018097">
    <property type="entry name" value="EGF_Ca-bd_CS"/>
</dbReference>
<evidence type="ECO:0000256" key="1">
    <source>
        <dbReference type="ARBA" id="ARBA00023157"/>
    </source>
</evidence>
<dbReference type="InterPro" id="IPR000152">
    <property type="entry name" value="EGF-type_Asp/Asn_hydroxyl_site"/>
</dbReference>
<protein>
    <recommendedName>
        <fullName evidence="4">EGF-like domain-containing protein</fullName>
    </recommendedName>
</protein>
<dbReference type="Gene3D" id="2.10.25.10">
    <property type="entry name" value="Laminin"/>
    <property type="match status" value="1"/>
</dbReference>
<evidence type="ECO:0000313" key="3">
    <source>
        <dbReference type="Proteomes" id="UP001497497"/>
    </source>
</evidence>
<comment type="caution">
    <text evidence="2">The sequence shown here is derived from an EMBL/GenBank/DDBJ whole genome shotgun (WGS) entry which is preliminary data.</text>
</comment>
<gene>
    <name evidence="2" type="ORF">GSLYS_00015661001</name>
</gene>
<keyword evidence="3" id="KW-1185">Reference proteome</keyword>
<dbReference type="SUPFAM" id="SSF57196">
    <property type="entry name" value="EGF/Laminin"/>
    <property type="match status" value="1"/>
</dbReference>
<dbReference type="Proteomes" id="UP001497497">
    <property type="component" value="Unassembled WGS sequence"/>
</dbReference>
<accession>A0AAV2IBT5</accession>
<evidence type="ECO:0008006" key="4">
    <source>
        <dbReference type="Google" id="ProtNLM"/>
    </source>
</evidence>
<dbReference type="AlphaFoldDB" id="A0AAV2IBT5"/>
<dbReference type="EMBL" id="CAXITT010000468">
    <property type="protein sequence ID" value="CAL1542055.1"/>
    <property type="molecule type" value="Genomic_DNA"/>
</dbReference>
<evidence type="ECO:0000313" key="2">
    <source>
        <dbReference type="EMBL" id="CAL1542055.1"/>
    </source>
</evidence>
<feature type="non-terminal residue" evidence="2">
    <location>
        <position position="69"/>
    </location>
</feature>
<sequence length="69" mass="7716">MFYGENCQYKSSCNDLHTKSVNPVNGLCTCYLNWTSTDCTVDFNECSVSPCNATNSNCENFDGSYLCRC</sequence>
<proteinExistence type="predicted"/>
<keyword evidence="1" id="KW-1015">Disulfide bond</keyword>